<comment type="caution">
    <text evidence="1">The sequence shown here is derived from an EMBL/GenBank/DDBJ whole genome shotgun (WGS) entry which is preliminary data.</text>
</comment>
<dbReference type="EMBL" id="MZGX01000006">
    <property type="protein sequence ID" value="OPX45061.1"/>
    <property type="molecule type" value="Genomic_DNA"/>
</dbReference>
<proteinExistence type="predicted"/>
<dbReference type="RefSeq" id="WP_080063734.1">
    <property type="nucleotide sequence ID" value="NZ_MZGX01000006.1"/>
</dbReference>
<evidence type="ECO:0000313" key="2">
    <source>
        <dbReference type="Proteomes" id="UP000191554"/>
    </source>
</evidence>
<evidence type="ECO:0008006" key="3">
    <source>
        <dbReference type="Google" id="ProtNLM"/>
    </source>
</evidence>
<dbReference type="AlphaFoldDB" id="A0A1V4SP81"/>
<name>A0A1V4SP81_RUMHU</name>
<keyword evidence="2" id="KW-1185">Reference proteome</keyword>
<dbReference type="Proteomes" id="UP000191554">
    <property type="component" value="Unassembled WGS sequence"/>
</dbReference>
<evidence type="ECO:0000313" key="1">
    <source>
        <dbReference type="EMBL" id="OPX45061.1"/>
    </source>
</evidence>
<gene>
    <name evidence="1" type="ORF">CLHUN_12930</name>
</gene>
<reference evidence="1 2" key="1">
    <citation type="submission" date="2017-03" db="EMBL/GenBank/DDBJ databases">
        <title>Genome sequence of Clostridium hungatei DSM 14427.</title>
        <authorList>
            <person name="Poehlein A."/>
            <person name="Daniel R."/>
        </authorList>
    </citation>
    <scope>NUCLEOTIDE SEQUENCE [LARGE SCALE GENOMIC DNA]</scope>
    <source>
        <strain evidence="1 2">DSM 14427</strain>
    </source>
</reference>
<sequence length="186" mass="21116">MQNKKCRCIERLSLLLLLMLILFTFVACNDKNDLKIENNMASDSSIETQGHAASDSSIETLNQNTGTDSFDINVQINYRVTIDKNIKEINPNIIRATRQAIFDYDCSNAKFSHYNGVIINNDICVFEVNETGKNTWQVKFWEKPQNSDLYNKDGFCFATVEKQDSGSYKGYVINPGGPVIRGDETY</sequence>
<accession>A0A1V4SP81</accession>
<organism evidence="1 2">
    <name type="scientific">Ruminiclostridium hungatei</name>
    <name type="common">Clostridium hungatei</name>
    <dbReference type="NCBI Taxonomy" id="48256"/>
    <lineage>
        <taxon>Bacteria</taxon>
        <taxon>Bacillati</taxon>
        <taxon>Bacillota</taxon>
        <taxon>Clostridia</taxon>
        <taxon>Eubacteriales</taxon>
        <taxon>Oscillospiraceae</taxon>
        <taxon>Ruminiclostridium</taxon>
    </lineage>
</organism>
<dbReference type="STRING" id="48256.CLHUN_12930"/>
<dbReference type="PROSITE" id="PS51257">
    <property type="entry name" value="PROKAR_LIPOPROTEIN"/>
    <property type="match status" value="1"/>
</dbReference>
<dbReference type="OrthoDB" id="1908878at2"/>
<protein>
    <recommendedName>
        <fullName evidence="3">Lipoprotein</fullName>
    </recommendedName>
</protein>